<keyword evidence="2" id="KW-1185">Reference proteome</keyword>
<sequence>MNRRKALKLTAGVVGGTIIGSEIFLTGCVNKEKNTGLFSKVDIDLLDEVGETILPKTDRSPGAKEAKIGEFMKVIVLDCYSPKEQEVFKNGLTELKRKAFMGQSPEERFNYLAQLDKETRNLNLEDSLHFFPMLKQLTLWGYFTSEPGATKALRYNPIPGEYIGCVPYKAGDRAWATR</sequence>
<dbReference type="InterPro" id="IPR027056">
    <property type="entry name" value="Gluconate_2DH_su3"/>
</dbReference>
<protein>
    <submittedName>
        <fullName evidence="1">Gluconate 2-dehydrogenase subunit 3 family protein</fullName>
    </submittedName>
</protein>
<dbReference type="Pfam" id="PF13618">
    <property type="entry name" value="Gluconate_2-dh3"/>
    <property type="match status" value="1"/>
</dbReference>
<proteinExistence type="predicted"/>
<reference evidence="1" key="1">
    <citation type="submission" date="2023-02" db="EMBL/GenBank/DDBJ databases">
        <title>Genome of Flavobacteriaceae gen. nov. sp. strain F89.</title>
        <authorList>
            <person name="Wang Y."/>
        </authorList>
    </citation>
    <scope>NUCLEOTIDE SEQUENCE</scope>
    <source>
        <strain evidence="1">F89</strain>
    </source>
</reference>
<dbReference type="Proteomes" id="UP001200642">
    <property type="component" value="Unassembled WGS sequence"/>
</dbReference>
<dbReference type="AlphaFoldDB" id="A0AAE3EVS2"/>
<organism evidence="1 2">
    <name type="scientific">Cerina litoralis</name>
    <dbReference type="NCBI Taxonomy" id="2874477"/>
    <lineage>
        <taxon>Bacteria</taxon>
        <taxon>Pseudomonadati</taxon>
        <taxon>Bacteroidota</taxon>
        <taxon>Flavobacteriia</taxon>
        <taxon>Flavobacteriales</taxon>
        <taxon>Flavobacteriaceae</taxon>
        <taxon>Cerina</taxon>
    </lineage>
</organism>
<dbReference type="RefSeq" id="WP_317902370.1">
    <property type="nucleotide sequence ID" value="NZ_JAIRBC010000014.1"/>
</dbReference>
<evidence type="ECO:0000313" key="2">
    <source>
        <dbReference type="Proteomes" id="UP001200642"/>
    </source>
</evidence>
<comment type="caution">
    <text evidence="1">The sequence shown here is derived from an EMBL/GenBank/DDBJ whole genome shotgun (WGS) entry which is preliminary data.</text>
</comment>
<accession>A0AAE3EVS2</accession>
<dbReference type="EMBL" id="JAIRBC010000014">
    <property type="protein sequence ID" value="MCG2461224.1"/>
    <property type="molecule type" value="Genomic_DNA"/>
</dbReference>
<evidence type="ECO:0000313" key="1">
    <source>
        <dbReference type="EMBL" id="MCG2461224.1"/>
    </source>
</evidence>
<name>A0AAE3EVS2_9FLAO</name>
<gene>
    <name evidence="1" type="ORF">K8352_10730</name>
</gene>